<sequence length="108" mass="12528">MNSHDHHNYDTVSEAITDLMRRGYETNFSIIKDKETLKCEKTSVEMAPEEFEIDEIYRFEGMTDPGDEMIVYAIASKKYKLKGVLVNAFGTYNDGRTSRIVKRLTEHL</sequence>
<dbReference type="RefSeq" id="WP_380745466.1">
    <property type="nucleotide sequence ID" value="NZ_JBHTLI010000001.1"/>
</dbReference>
<organism evidence="1 2">
    <name type="scientific">Salegentibacter chungangensis</name>
    <dbReference type="NCBI Taxonomy" id="1335724"/>
    <lineage>
        <taxon>Bacteria</taxon>
        <taxon>Pseudomonadati</taxon>
        <taxon>Bacteroidota</taxon>
        <taxon>Flavobacteriia</taxon>
        <taxon>Flavobacteriales</taxon>
        <taxon>Flavobacteriaceae</taxon>
        <taxon>Salegentibacter</taxon>
    </lineage>
</organism>
<accession>A0ABW3NUX1</accession>
<dbReference type="Proteomes" id="UP001597131">
    <property type="component" value="Unassembled WGS sequence"/>
</dbReference>
<protein>
    <submittedName>
        <fullName evidence="1">Phosphoribosylpyrophosphate synthetase</fullName>
    </submittedName>
</protein>
<evidence type="ECO:0000313" key="2">
    <source>
        <dbReference type="Proteomes" id="UP001597131"/>
    </source>
</evidence>
<proteinExistence type="predicted"/>
<evidence type="ECO:0000313" key="1">
    <source>
        <dbReference type="EMBL" id="MFD1096169.1"/>
    </source>
</evidence>
<reference evidence="2" key="1">
    <citation type="journal article" date="2019" name="Int. J. Syst. Evol. Microbiol.">
        <title>The Global Catalogue of Microorganisms (GCM) 10K type strain sequencing project: providing services to taxonomists for standard genome sequencing and annotation.</title>
        <authorList>
            <consortium name="The Broad Institute Genomics Platform"/>
            <consortium name="The Broad Institute Genome Sequencing Center for Infectious Disease"/>
            <person name="Wu L."/>
            <person name="Ma J."/>
        </authorList>
    </citation>
    <scope>NUCLEOTIDE SEQUENCE [LARGE SCALE GENOMIC DNA]</scope>
    <source>
        <strain evidence="2">CCUG 64793</strain>
    </source>
</reference>
<dbReference type="EMBL" id="JBHTLI010000001">
    <property type="protein sequence ID" value="MFD1096169.1"/>
    <property type="molecule type" value="Genomic_DNA"/>
</dbReference>
<comment type="caution">
    <text evidence="1">The sequence shown here is derived from an EMBL/GenBank/DDBJ whole genome shotgun (WGS) entry which is preliminary data.</text>
</comment>
<gene>
    <name evidence="1" type="ORF">ACFQ3Q_10450</name>
</gene>
<keyword evidence="2" id="KW-1185">Reference proteome</keyword>
<name>A0ABW3NUX1_9FLAO</name>